<dbReference type="AlphaFoldDB" id="A0A2Z6ME98"/>
<name>A0A2Z6ME98_TRISU</name>
<dbReference type="OrthoDB" id="1724933at2759"/>
<evidence type="ECO:0000313" key="2">
    <source>
        <dbReference type="EMBL" id="GAU30191.1"/>
    </source>
</evidence>
<feature type="region of interest" description="Disordered" evidence="1">
    <location>
        <begin position="37"/>
        <end position="62"/>
    </location>
</feature>
<evidence type="ECO:0000313" key="3">
    <source>
        <dbReference type="Proteomes" id="UP000242715"/>
    </source>
</evidence>
<proteinExistence type="predicted"/>
<organism evidence="2 3">
    <name type="scientific">Trifolium subterraneum</name>
    <name type="common">Subterranean clover</name>
    <dbReference type="NCBI Taxonomy" id="3900"/>
    <lineage>
        <taxon>Eukaryota</taxon>
        <taxon>Viridiplantae</taxon>
        <taxon>Streptophyta</taxon>
        <taxon>Embryophyta</taxon>
        <taxon>Tracheophyta</taxon>
        <taxon>Spermatophyta</taxon>
        <taxon>Magnoliopsida</taxon>
        <taxon>eudicotyledons</taxon>
        <taxon>Gunneridae</taxon>
        <taxon>Pentapetalae</taxon>
        <taxon>rosids</taxon>
        <taxon>fabids</taxon>
        <taxon>Fabales</taxon>
        <taxon>Fabaceae</taxon>
        <taxon>Papilionoideae</taxon>
        <taxon>50 kb inversion clade</taxon>
        <taxon>NPAAA clade</taxon>
        <taxon>Hologalegina</taxon>
        <taxon>IRL clade</taxon>
        <taxon>Trifolieae</taxon>
        <taxon>Trifolium</taxon>
    </lineage>
</organism>
<accession>A0A2Z6ME98</accession>
<gene>
    <name evidence="2" type="ORF">TSUD_311420</name>
</gene>
<evidence type="ECO:0000256" key="1">
    <source>
        <dbReference type="SAM" id="MobiDB-lite"/>
    </source>
</evidence>
<dbReference type="EMBL" id="DF973420">
    <property type="protein sequence ID" value="GAU30191.1"/>
    <property type="molecule type" value="Genomic_DNA"/>
</dbReference>
<keyword evidence="3" id="KW-1185">Reference proteome</keyword>
<protein>
    <submittedName>
        <fullName evidence="2">Uncharacterized protein</fullName>
    </submittedName>
</protein>
<reference evidence="3" key="1">
    <citation type="journal article" date="2017" name="Front. Plant Sci.">
        <title>Climate Clever Clovers: New Paradigm to Reduce the Environmental Footprint of Ruminants by Breeding Low Methanogenic Forages Utilizing Haplotype Variation.</title>
        <authorList>
            <person name="Kaur P."/>
            <person name="Appels R."/>
            <person name="Bayer P.E."/>
            <person name="Keeble-Gagnere G."/>
            <person name="Wang J."/>
            <person name="Hirakawa H."/>
            <person name="Shirasawa K."/>
            <person name="Vercoe P."/>
            <person name="Stefanova K."/>
            <person name="Durmic Z."/>
            <person name="Nichols P."/>
            <person name="Revell C."/>
            <person name="Isobe S.N."/>
            <person name="Edwards D."/>
            <person name="Erskine W."/>
        </authorList>
    </citation>
    <scope>NUCLEOTIDE SEQUENCE [LARGE SCALE GENOMIC DNA]</scope>
    <source>
        <strain evidence="3">cv. Daliak</strain>
    </source>
</reference>
<sequence length="62" mass="6848">MLVIYIAYEPHYGWVDVVGDSSQLLSIEPWERPPGVFSNLDFSSPPSPQADEDSPDDLPGSQ</sequence>
<dbReference type="Proteomes" id="UP000242715">
    <property type="component" value="Unassembled WGS sequence"/>
</dbReference>